<dbReference type="EMBL" id="JAOQKE010000004">
    <property type="protein sequence ID" value="MCU6724866.1"/>
    <property type="molecule type" value="Genomic_DNA"/>
</dbReference>
<feature type="region of interest" description="Disordered" evidence="6">
    <location>
        <begin position="259"/>
        <end position="313"/>
    </location>
</feature>
<feature type="compositionally biased region" description="Polar residues" evidence="6">
    <location>
        <begin position="294"/>
        <end position="313"/>
    </location>
</feature>
<keyword evidence="3 7" id="KW-0812">Transmembrane</keyword>
<dbReference type="GO" id="GO:0051301">
    <property type="term" value="P:cell division"/>
    <property type="evidence" value="ECO:0007669"/>
    <property type="project" value="UniProtKB-KW"/>
</dbReference>
<feature type="transmembrane region" description="Helical" evidence="7">
    <location>
        <begin position="12"/>
        <end position="34"/>
    </location>
</feature>
<name>A0ABT2SKL7_9FIRM</name>
<keyword evidence="9" id="KW-1185">Reference proteome</keyword>
<evidence type="ECO:0000313" key="9">
    <source>
        <dbReference type="Proteomes" id="UP001652338"/>
    </source>
</evidence>
<reference evidence="8 9" key="1">
    <citation type="journal article" date="2021" name="ISME Commun">
        <title>Automated analysis of genomic sequences facilitates high-throughput and comprehensive description of bacteria.</title>
        <authorList>
            <person name="Hitch T.C.A."/>
        </authorList>
    </citation>
    <scope>NUCLEOTIDE SEQUENCE [LARGE SCALE GENOMIC DNA]</scope>
    <source>
        <strain evidence="8 9">Sanger_29</strain>
    </source>
</reference>
<dbReference type="PANTHER" id="PTHR37820:SF1">
    <property type="entry name" value="CELL DIVISION PROTEIN FTSQ"/>
    <property type="match status" value="1"/>
</dbReference>
<evidence type="ECO:0000256" key="3">
    <source>
        <dbReference type="ARBA" id="ARBA00022692"/>
    </source>
</evidence>
<dbReference type="InterPro" id="IPR050487">
    <property type="entry name" value="FtsQ_DivIB"/>
</dbReference>
<gene>
    <name evidence="8" type="ORF">OCV47_05795</name>
</gene>
<keyword evidence="4 7" id="KW-1133">Transmembrane helix</keyword>
<keyword evidence="1" id="KW-1003">Cell membrane</keyword>
<dbReference type="RefSeq" id="WP_262654292.1">
    <property type="nucleotide sequence ID" value="NZ_JAOQKE010000004.1"/>
</dbReference>
<evidence type="ECO:0000256" key="5">
    <source>
        <dbReference type="ARBA" id="ARBA00023306"/>
    </source>
</evidence>
<keyword evidence="7" id="KW-0472">Membrane</keyword>
<evidence type="ECO:0000313" key="8">
    <source>
        <dbReference type="EMBL" id="MCU6724866.1"/>
    </source>
</evidence>
<proteinExistence type="predicted"/>
<evidence type="ECO:0000256" key="6">
    <source>
        <dbReference type="SAM" id="MobiDB-lite"/>
    </source>
</evidence>
<comment type="caution">
    <text evidence="8">The sequence shown here is derived from an EMBL/GenBank/DDBJ whole genome shotgun (WGS) entry which is preliminary data.</text>
</comment>
<evidence type="ECO:0000256" key="1">
    <source>
        <dbReference type="ARBA" id="ARBA00022475"/>
    </source>
</evidence>
<keyword evidence="2 8" id="KW-0132">Cell division</keyword>
<dbReference type="Proteomes" id="UP001652338">
    <property type="component" value="Unassembled WGS sequence"/>
</dbReference>
<dbReference type="PANTHER" id="PTHR37820">
    <property type="entry name" value="CELL DIVISION PROTEIN DIVIB"/>
    <property type="match status" value="1"/>
</dbReference>
<keyword evidence="5" id="KW-0131">Cell cycle</keyword>
<feature type="compositionally biased region" description="Acidic residues" evidence="6">
    <location>
        <begin position="265"/>
        <end position="284"/>
    </location>
</feature>
<sequence length="348" mass="38937">MQLQKKKANKPIYIMSMILVSIIVIGLFVVFGLFHIRQVDVIGNEYYSADEIQKMVMSDSLSENSLYLTWKYSQPDAAENLTFLSAVDVTMINPFHVQIKVYEKSIVGYLMYSGSMLYFDKDGVVVEISQESREGIPAYSGIAISEPKISEKIPVDDEDFLDDIISEAQMIQEILCQNGIVPKEIHYDDKQQLILYFANNRVMLGDNSYMEEKLSNLQALMPQMEELSGTLHMENYTAGTTTITFKKGEKGEEELLMNVNQPEGTSEENTDEASTDADGEESTEESEKSGYSENSGTFSTDASGNDTYTDASGNVTNNMEQMYLGDDGEIISDGYGYIDPYTGAYILN</sequence>
<protein>
    <submittedName>
        <fullName evidence="8">Cell division protein FtsQ/DivIB</fullName>
    </submittedName>
</protein>
<accession>A0ABT2SKL7</accession>
<evidence type="ECO:0000256" key="2">
    <source>
        <dbReference type="ARBA" id="ARBA00022618"/>
    </source>
</evidence>
<evidence type="ECO:0000256" key="4">
    <source>
        <dbReference type="ARBA" id="ARBA00022989"/>
    </source>
</evidence>
<evidence type="ECO:0000256" key="7">
    <source>
        <dbReference type="SAM" id="Phobius"/>
    </source>
</evidence>
<organism evidence="8 9">
    <name type="scientific">Muricoprocola aceti</name>
    <dbReference type="NCBI Taxonomy" id="2981772"/>
    <lineage>
        <taxon>Bacteria</taxon>
        <taxon>Bacillati</taxon>
        <taxon>Bacillota</taxon>
        <taxon>Clostridia</taxon>
        <taxon>Lachnospirales</taxon>
        <taxon>Lachnospiraceae</taxon>
        <taxon>Muricoprocola</taxon>
    </lineage>
</organism>